<dbReference type="InterPro" id="IPR011249">
    <property type="entry name" value="Metalloenz_LuxS/M16"/>
</dbReference>
<dbReference type="EMBL" id="JTHE02000002">
    <property type="protein sequence ID" value="NEV65615.1"/>
    <property type="molecule type" value="Genomic_DNA"/>
</dbReference>
<protein>
    <submittedName>
        <fullName evidence="5">Insulinase family protein</fullName>
    </submittedName>
</protein>
<evidence type="ECO:0000259" key="4">
    <source>
        <dbReference type="Pfam" id="PF05193"/>
    </source>
</evidence>
<reference evidence="5" key="1">
    <citation type="submission" date="2014-11" db="EMBL/GenBank/DDBJ databases">
        <authorList>
            <person name="Malar M.C."/>
            <person name="Sen D."/>
            <person name="Tripathy S."/>
        </authorList>
    </citation>
    <scope>NUCLEOTIDE SEQUENCE</scope>
    <source>
        <strain evidence="5">BDU141951</strain>
    </source>
</reference>
<dbReference type="GO" id="GO:0006508">
    <property type="term" value="P:proteolysis"/>
    <property type="evidence" value="ECO:0007669"/>
    <property type="project" value="InterPro"/>
</dbReference>
<comment type="caution">
    <text evidence="5">The sequence shown here is derived from an EMBL/GenBank/DDBJ whole genome shotgun (WGS) entry which is preliminary data.</text>
</comment>
<reference evidence="5" key="3">
    <citation type="submission" date="2020-02" db="EMBL/GenBank/DDBJ databases">
        <authorList>
            <person name="Sarangi A.N."/>
            <person name="Ghosh S."/>
            <person name="Mukherjee M."/>
            <person name="Tripathy S."/>
        </authorList>
    </citation>
    <scope>NUCLEOTIDE SEQUENCE</scope>
    <source>
        <strain evidence="5">BDU141951</strain>
    </source>
</reference>
<dbReference type="Gene3D" id="3.30.830.10">
    <property type="entry name" value="Metalloenzyme, LuxS/M16 peptidase-like"/>
    <property type="match status" value="2"/>
</dbReference>
<evidence type="ECO:0000313" key="5">
    <source>
        <dbReference type="EMBL" id="NEV65615.1"/>
    </source>
</evidence>
<organism evidence="5">
    <name type="scientific">Lyngbya confervoides BDU141951</name>
    <dbReference type="NCBI Taxonomy" id="1574623"/>
    <lineage>
        <taxon>Bacteria</taxon>
        <taxon>Bacillati</taxon>
        <taxon>Cyanobacteriota</taxon>
        <taxon>Cyanophyceae</taxon>
        <taxon>Oscillatoriophycideae</taxon>
        <taxon>Oscillatoriales</taxon>
        <taxon>Microcoleaceae</taxon>
        <taxon>Lyngbya</taxon>
    </lineage>
</organism>
<dbReference type="SUPFAM" id="SSF63411">
    <property type="entry name" value="LuxS/MPP-like metallohydrolase"/>
    <property type="match status" value="2"/>
</dbReference>
<name>A0A0C1YAF1_9CYAN</name>
<gene>
    <name evidence="5" type="ORF">QQ91_000605</name>
</gene>
<dbReference type="Pfam" id="PF05193">
    <property type="entry name" value="Peptidase_M16_C"/>
    <property type="match status" value="1"/>
</dbReference>
<feature type="domain" description="Peptidase M16 N-terminal" evidence="3">
    <location>
        <begin position="29"/>
        <end position="173"/>
    </location>
</feature>
<dbReference type="GO" id="GO:0046872">
    <property type="term" value="F:metal ion binding"/>
    <property type="evidence" value="ECO:0007669"/>
    <property type="project" value="InterPro"/>
</dbReference>
<dbReference type="Pfam" id="PF00675">
    <property type="entry name" value="Peptidase_M16"/>
    <property type="match status" value="1"/>
</dbReference>
<evidence type="ECO:0000256" key="2">
    <source>
        <dbReference type="RuleBase" id="RU004447"/>
    </source>
</evidence>
<accession>A0A0C1YAF1</accession>
<evidence type="ECO:0000259" key="3">
    <source>
        <dbReference type="Pfam" id="PF00675"/>
    </source>
</evidence>
<feature type="domain" description="Peptidase M16 C-terminal" evidence="4">
    <location>
        <begin position="179"/>
        <end position="367"/>
    </location>
</feature>
<dbReference type="InterPro" id="IPR007863">
    <property type="entry name" value="Peptidase_M16_C"/>
</dbReference>
<proteinExistence type="inferred from homology"/>
<sequence>MTAAIADHSFQSALAVPTVRRLDNGLTIIAQQTPTDAVNLNLWFRVGSAVESDSINGMAHFLEHMLFKGTDHLPQGEFERRIEARGGVANAATSQDYTHFYFTSAPQDFAALAPLQIELVLNPRLAISDFERERSVILEEIARAHDNPRRRIFARSMAMTFDRLPYRRSVLGTAAVVKSLTAQQMRDFHHYWYQPERITAVAVGNLPEEELIQTVAAGFEQALARRQRVDESRNPATQVCRSAPEAPFATIQRHSFTDAALQQARLVLSWRVPGLTDVEQTNALDVLTSILARGRLSRLVRDLREQQQLVTSIAASNMSYWQQGVFTIAASLPTENIETVEAAIVDHVQRVQTDPVALAELQRVQTQVANRYVFDSESPSDLAGLYGYYQTLTGQLQPALHYPNEIQRLTPADIQMAAQIYLSTQAYGALHILPTAAPSTIS</sequence>
<dbReference type="PANTHER" id="PTHR11851:SF49">
    <property type="entry name" value="MITOCHONDRIAL-PROCESSING PEPTIDASE SUBUNIT ALPHA"/>
    <property type="match status" value="1"/>
</dbReference>
<dbReference type="PROSITE" id="PS00143">
    <property type="entry name" value="INSULINASE"/>
    <property type="match status" value="1"/>
</dbReference>
<dbReference type="InterPro" id="IPR011765">
    <property type="entry name" value="Pept_M16_N"/>
</dbReference>
<reference evidence="5" key="2">
    <citation type="journal article" date="2015" name="Genome Announc.">
        <title>Draft Genome Sequence of Filamentous Marine Cyanobacterium Lyngbya confervoides Strain BDU141951.</title>
        <authorList>
            <person name="Chandrababunaidu M.M."/>
            <person name="Sen D."/>
            <person name="Tripathy S."/>
        </authorList>
    </citation>
    <scope>NUCLEOTIDE SEQUENCE</scope>
    <source>
        <strain evidence="5">BDU141951</strain>
    </source>
</reference>
<dbReference type="InterPro" id="IPR050361">
    <property type="entry name" value="MPP/UQCRC_Complex"/>
</dbReference>
<dbReference type="PANTHER" id="PTHR11851">
    <property type="entry name" value="METALLOPROTEASE"/>
    <property type="match status" value="1"/>
</dbReference>
<comment type="similarity">
    <text evidence="1 2">Belongs to the peptidase M16 family.</text>
</comment>
<dbReference type="AlphaFoldDB" id="A0A0C1YAF1"/>
<dbReference type="InterPro" id="IPR001431">
    <property type="entry name" value="Pept_M16_Zn_BS"/>
</dbReference>
<evidence type="ECO:0000256" key="1">
    <source>
        <dbReference type="ARBA" id="ARBA00007261"/>
    </source>
</evidence>
<dbReference type="GO" id="GO:0004222">
    <property type="term" value="F:metalloendopeptidase activity"/>
    <property type="evidence" value="ECO:0007669"/>
    <property type="project" value="InterPro"/>
</dbReference>